<feature type="region of interest" description="Disordered" evidence="1">
    <location>
        <begin position="81"/>
        <end position="108"/>
    </location>
</feature>
<dbReference type="Proteomes" id="UP000278855">
    <property type="component" value="Unassembled WGS sequence"/>
</dbReference>
<gene>
    <name evidence="4" type="ORF">EGC77_03755</name>
    <name evidence="3" type="ORF">EGC80_20085</name>
</gene>
<name>A0A3N4E9M7_9GAMM</name>
<dbReference type="EMBL" id="RKKB01000001">
    <property type="protein sequence ID" value="RPA34793.1"/>
    <property type="molecule type" value="Genomic_DNA"/>
</dbReference>
<keyword evidence="2" id="KW-0732">Signal</keyword>
<keyword evidence="5" id="KW-1185">Reference proteome</keyword>
<evidence type="ECO:0000313" key="4">
    <source>
        <dbReference type="EMBL" id="RPA34793.1"/>
    </source>
</evidence>
<dbReference type="KEGG" id="spsr:EGC80_20085"/>
<dbReference type="EMBL" id="CP034073">
    <property type="protein sequence ID" value="AZG36937.1"/>
    <property type="molecule type" value="Genomic_DNA"/>
</dbReference>
<evidence type="ECO:0000313" key="6">
    <source>
        <dbReference type="Proteomes" id="UP000278855"/>
    </source>
</evidence>
<sequence>MKLFKLVMAMSLGFICYSANAEVTPEEQQWVEQALSDINHNTDDSNVRWQYAQHTVMPDLTRIEQFDASQPETQRWTLVSENGETPDKKRVDKYQQHQQDLNQDKDENSHEVAFSDLIDVTTLVFVGDDDSNLVFKFVPNIEELDNEALTGVLYLDKASKQLRKILISNTDELNPAFTVTLTKFELELVFGVFEGLVMPEHTSTIINGTAAIFKSLDSIQTVTYLDYKVIDKPKA</sequence>
<reference evidence="3 5" key="1">
    <citation type="submission" date="2018-11" db="EMBL/GenBank/DDBJ databases">
        <title>Shewanella sp. M2.</title>
        <authorList>
            <person name="Hwang Y.J."/>
            <person name="Hwang C.Y."/>
        </authorList>
    </citation>
    <scope>NUCLEOTIDE SEQUENCE [LARGE SCALE GENOMIC DNA]</scope>
    <source>
        <strain evidence="3 5">M2</strain>
    </source>
</reference>
<evidence type="ECO:0000256" key="2">
    <source>
        <dbReference type="SAM" id="SignalP"/>
    </source>
</evidence>
<dbReference type="AlphaFoldDB" id="A0A3N4E9M7"/>
<feature type="compositionally biased region" description="Basic and acidic residues" evidence="1">
    <location>
        <begin position="85"/>
        <end position="95"/>
    </location>
</feature>
<feature type="chain" id="PRO_5018254068" evidence="2">
    <location>
        <begin position="22"/>
        <end position="235"/>
    </location>
</feature>
<evidence type="ECO:0000256" key="1">
    <source>
        <dbReference type="SAM" id="MobiDB-lite"/>
    </source>
</evidence>
<dbReference type="RefSeq" id="WP_124011902.1">
    <property type="nucleotide sequence ID" value="NZ_CP034073.1"/>
</dbReference>
<reference evidence="6" key="2">
    <citation type="submission" date="2018-11" db="EMBL/GenBank/DDBJ databases">
        <title>Shewanella sp. R106.</title>
        <authorList>
            <person name="Hwang Y.J."/>
            <person name="Hwang C.Y."/>
        </authorList>
    </citation>
    <scope>NUCLEOTIDE SEQUENCE [LARGE SCALE GENOMIC DNA]</scope>
    <source>
        <strain evidence="6">R106</strain>
    </source>
</reference>
<reference evidence="4" key="3">
    <citation type="submission" date="2018-11" db="EMBL/GenBank/DDBJ databases">
        <authorList>
            <person name="Hwang Y.J."/>
            <person name="Hwang C.Y."/>
        </authorList>
    </citation>
    <scope>NUCLEOTIDE SEQUENCE</scope>
    <source>
        <strain evidence="4">R106</strain>
    </source>
</reference>
<proteinExistence type="predicted"/>
<dbReference type="Proteomes" id="UP000273778">
    <property type="component" value="Chromosome"/>
</dbReference>
<accession>A0A3N4E9M7</accession>
<protein>
    <submittedName>
        <fullName evidence="4">Uncharacterized protein</fullName>
    </submittedName>
</protein>
<organism evidence="4 6">
    <name type="scientific">Shewanella psychromarinicola</name>
    <dbReference type="NCBI Taxonomy" id="2487742"/>
    <lineage>
        <taxon>Bacteria</taxon>
        <taxon>Pseudomonadati</taxon>
        <taxon>Pseudomonadota</taxon>
        <taxon>Gammaproteobacteria</taxon>
        <taxon>Alteromonadales</taxon>
        <taxon>Shewanellaceae</taxon>
        <taxon>Shewanella</taxon>
    </lineage>
</organism>
<dbReference type="OrthoDB" id="6260008at2"/>
<evidence type="ECO:0000313" key="3">
    <source>
        <dbReference type="EMBL" id="AZG36937.1"/>
    </source>
</evidence>
<evidence type="ECO:0000313" key="5">
    <source>
        <dbReference type="Proteomes" id="UP000273778"/>
    </source>
</evidence>
<feature type="signal peptide" evidence="2">
    <location>
        <begin position="1"/>
        <end position="21"/>
    </location>
</feature>